<evidence type="ECO:0000313" key="2">
    <source>
        <dbReference type="Proteomes" id="UP000028524"/>
    </source>
</evidence>
<dbReference type="AlphaFoldDB" id="A0A084QTX3"/>
<dbReference type="GO" id="GO:0005737">
    <property type="term" value="C:cytoplasm"/>
    <property type="evidence" value="ECO:0007669"/>
    <property type="project" value="TreeGrafter"/>
</dbReference>
<dbReference type="FunCoup" id="A0A084QTX3">
    <property type="interactions" value="2"/>
</dbReference>
<dbReference type="InParanoid" id="A0A084QTX3"/>
<gene>
    <name evidence="1" type="ORF">S40285_00194</name>
</gene>
<proteinExistence type="predicted"/>
<organism evidence="1 2">
    <name type="scientific">Stachybotrys chlorohalonatus (strain IBT 40285)</name>
    <dbReference type="NCBI Taxonomy" id="1283841"/>
    <lineage>
        <taxon>Eukaryota</taxon>
        <taxon>Fungi</taxon>
        <taxon>Dikarya</taxon>
        <taxon>Ascomycota</taxon>
        <taxon>Pezizomycotina</taxon>
        <taxon>Sordariomycetes</taxon>
        <taxon>Hypocreomycetidae</taxon>
        <taxon>Hypocreales</taxon>
        <taxon>Stachybotryaceae</taxon>
        <taxon>Stachybotrys</taxon>
    </lineage>
</organism>
<keyword evidence="2" id="KW-1185">Reference proteome</keyword>
<sequence>MGEAPEKRSSGSEEAPFPLTDVDKWVLSQTDDEFKKHDWDDLKLIIETNRLDTLKRKPSDLRRYMKWTSRIKAEYGSMTQYILANRLPQEWGQPPFTPASTVPFANSSDYKVLINDWPYGLESGISHLVVWSRTPIPVDAETGDVTPQSRAGIENFVQRYFIDTLGPGGGDQVLWFKNWVALQSVRALEHFHVLVRNVDQDTLERWTGERPKPPPQ</sequence>
<dbReference type="OMA" id="YHDWEDL"/>
<dbReference type="InterPro" id="IPR022036">
    <property type="entry name" value="DUF3605"/>
</dbReference>
<dbReference type="HOGENOM" id="CLU_075862_0_0_1"/>
<reference evidence="1 2" key="1">
    <citation type="journal article" date="2014" name="BMC Genomics">
        <title>Comparative genome sequencing reveals chemotype-specific gene clusters in the toxigenic black mold Stachybotrys.</title>
        <authorList>
            <person name="Semeiks J."/>
            <person name="Borek D."/>
            <person name="Otwinowski Z."/>
            <person name="Grishin N.V."/>
        </authorList>
    </citation>
    <scope>NUCLEOTIDE SEQUENCE [LARGE SCALE GENOMIC DNA]</scope>
    <source>
        <strain evidence="1 2">IBT 40285</strain>
    </source>
</reference>
<accession>A0A084QTX3</accession>
<dbReference type="PANTHER" id="PTHR35020:SF2">
    <property type="entry name" value="N-ACETYLGLUCOSAMINE-INDUCED PROTEIN 1"/>
    <property type="match status" value="1"/>
</dbReference>
<dbReference type="OrthoDB" id="498286at2759"/>
<protein>
    <recommendedName>
        <fullName evidence="3">N-acetylglucosamine-induced protein 1</fullName>
    </recommendedName>
</protein>
<dbReference type="EMBL" id="KL660192">
    <property type="protein sequence ID" value="KFA67408.1"/>
    <property type="molecule type" value="Genomic_DNA"/>
</dbReference>
<dbReference type="Pfam" id="PF12239">
    <property type="entry name" value="DUF3605"/>
    <property type="match status" value="1"/>
</dbReference>
<evidence type="ECO:0008006" key="3">
    <source>
        <dbReference type="Google" id="ProtNLM"/>
    </source>
</evidence>
<dbReference type="STRING" id="1283841.A0A084QTX3"/>
<dbReference type="GO" id="GO:0006044">
    <property type="term" value="P:N-acetylglucosamine metabolic process"/>
    <property type="evidence" value="ECO:0007669"/>
    <property type="project" value="TreeGrafter"/>
</dbReference>
<name>A0A084QTX3_STAC4</name>
<evidence type="ECO:0000313" key="1">
    <source>
        <dbReference type="EMBL" id="KFA67408.1"/>
    </source>
</evidence>
<dbReference type="PANTHER" id="PTHR35020">
    <property type="entry name" value="N-ACETYLGLUCOSAMINE-INDUCED PROTEIN 1"/>
    <property type="match status" value="1"/>
</dbReference>
<dbReference type="Proteomes" id="UP000028524">
    <property type="component" value="Unassembled WGS sequence"/>
</dbReference>